<evidence type="ECO:0000313" key="4">
    <source>
        <dbReference type="Proteomes" id="UP001326715"/>
    </source>
</evidence>
<dbReference type="Pfam" id="PF05139">
    <property type="entry name" value="Erythro_esteras"/>
    <property type="match status" value="1"/>
</dbReference>
<dbReference type="Gene3D" id="3.40.1660.10">
    <property type="entry name" value="EreA-like (biosynthetic domain)"/>
    <property type="match status" value="2"/>
</dbReference>
<dbReference type="OrthoDB" id="9810066at2"/>
<dbReference type="PANTHER" id="PTHR31299">
    <property type="entry name" value="ESTERASE, PUTATIVE (AFU_ORTHOLOGUE AFUA_1G05850)-RELATED"/>
    <property type="match status" value="1"/>
</dbReference>
<dbReference type="InterPro" id="IPR007815">
    <property type="entry name" value="Emycin_Estase"/>
</dbReference>
<evidence type="ECO:0000313" key="1">
    <source>
        <dbReference type="EMBL" id="SFW84363.1"/>
    </source>
</evidence>
<dbReference type="EMBL" id="CP140154">
    <property type="protein sequence ID" value="WQG89917.1"/>
    <property type="molecule type" value="Genomic_DNA"/>
</dbReference>
<dbReference type="SUPFAM" id="SSF159501">
    <property type="entry name" value="EreA/ChaN-like"/>
    <property type="match status" value="1"/>
</dbReference>
<dbReference type="STRING" id="1004.SAMN05661012_05529"/>
<dbReference type="InterPro" id="IPR052036">
    <property type="entry name" value="Hydrolase/PRTase-associated"/>
</dbReference>
<proteinExistence type="predicted"/>
<evidence type="ECO:0000313" key="3">
    <source>
        <dbReference type="Proteomes" id="UP000183788"/>
    </source>
</evidence>
<gene>
    <name evidence="1" type="ORF">SAMN05661012_05529</name>
    <name evidence="2" type="ORF">SR876_00290</name>
</gene>
<dbReference type="EMBL" id="FPIZ01000024">
    <property type="protein sequence ID" value="SFW84363.1"/>
    <property type="molecule type" value="Genomic_DNA"/>
</dbReference>
<dbReference type="Proteomes" id="UP000183788">
    <property type="component" value="Unassembled WGS sequence"/>
</dbReference>
<organism evidence="1 3">
    <name type="scientific">Chitinophaga sancti</name>
    <dbReference type="NCBI Taxonomy" id="1004"/>
    <lineage>
        <taxon>Bacteria</taxon>
        <taxon>Pseudomonadati</taxon>
        <taxon>Bacteroidota</taxon>
        <taxon>Chitinophagia</taxon>
        <taxon>Chitinophagales</taxon>
        <taxon>Chitinophagaceae</taxon>
        <taxon>Chitinophaga</taxon>
    </lineage>
</organism>
<accession>A0A1K1SJ35</accession>
<dbReference type="Proteomes" id="UP001326715">
    <property type="component" value="Chromosome"/>
</dbReference>
<protein>
    <submittedName>
        <fullName evidence="1 2">Erythromycin esterase</fullName>
    </submittedName>
</protein>
<name>A0A1K1SJ35_9BACT</name>
<reference evidence="2 4" key="2">
    <citation type="submission" date="2023-11" db="EMBL/GenBank/DDBJ databases">
        <title>MicrobeMod: A computational toolkit for identifying prokaryotic methylation and restriction-modification with nanopore sequencing.</title>
        <authorList>
            <person name="Crits-Christoph A."/>
            <person name="Kang S.C."/>
            <person name="Lee H."/>
            <person name="Ostrov N."/>
        </authorList>
    </citation>
    <scope>NUCLEOTIDE SEQUENCE [LARGE SCALE GENOMIC DNA]</scope>
    <source>
        <strain evidence="2 4">ATCC 23090</strain>
    </source>
</reference>
<keyword evidence="4" id="KW-1185">Reference proteome</keyword>
<dbReference type="AlphaFoldDB" id="A0A1K1SJ35"/>
<reference evidence="1 3" key="1">
    <citation type="submission" date="2016-11" db="EMBL/GenBank/DDBJ databases">
        <authorList>
            <person name="Jaros S."/>
            <person name="Januszkiewicz K."/>
            <person name="Wedrychowicz H."/>
        </authorList>
    </citation>
    <scope>NUCLEOTIDE SEQUENCE [LARGE SCALE GENOMIC DNA]</scope>
    <source>
        <strain evidence="1 3">DSM 784</strain>
    </source>
</reference>
<dbReference type="PANTHER" id="PTHR31299:SF0">
    <property type="entry name" value="ESTERASE, PUTATIVE (AFU_ORTHOLOGUE AFUA_1G05850)-RELATED"/>
    <property type="match status" value="1"/>
</dbReference>
<sequence length="419" mass="48219">MKHFFFNALFCILPAITYAQDIQEYVNKNTARISNIDTLSSDYSDLESIGAAIGNARIVMLGEQDHGDAPTFLAKTRLIKYLHEKKGFNVLAFESDFYGLNTGWEKTPKVKDSIYNHLKGNIFSIWTSSDACNYLFKEYIPGTFQTSHPLAISGFDSQVSLAYSSVNLKNDLIPYLDTHHLKEKLTGDSSHEKFLIALQDLVSQLRKPDALRLKAEERRTILNNGFALIKDNDSSYWGTIINNLIDYNNNTIETRDKRMALNLKYLANEKYRNEKIIVWAANGHILRYTDQMKSDKEIFKRSISRSMGTDFTNDPQFTNDTYVLGFASYEGTAGRLRMQPYTLAAPEKKGFENWIPEDVKFGFIDFKKYNQEFNAPTKPFLMKAPGHYTIPYSVAKIPWNLVYDGIFFIREMYPVKRIN</sequence>
<evidence type="ECO:0000313" key="2">
    <source>
        <dbReference type="EMBL" id="WQG89917.1"/>
    </source>
</evidence>
<dbReference type="CDD" id="cd14728">
    <property type="entry name" value="Ere-like"/>
    <property type="match status" value="1"/>
</dbReference>
<dbReference type="RefSeq" id="WP_072364664.1">
    <property type="nucleotide sequence ID" value="NZ_CP139972.1"/>
</dbReference>
<dbReference type="GO" id="GO:0046677">
    <property type="term" value="P:response to antibiotic"/>
    <property type="evidence" value="ECO:0007669"/>
    <property type="project" value="InterPro"/>
</dbReference>